<dbReference type="Gene3D" id="4.10.60.10">
    <property type="entry name" value="Zinc finger, CCHC-type"/>
    <property type="match status" value="1"/>
</dbReference>
<feature type="region of interest" description="Disordered" evidence="2">
    <location>
        <begin position="127"/>
        <end position="205"/>
    </location>
</feature>
<reference evidence="4 5" key="1">
    <citation type="submission" date="2016-07" db="EMBL/GenBank/DDBJ databases">
        <title>Pervasive Adenine N6-methylation of Active Genes in Fungi.</title>
        <authorList>
            <consortium name="DOE Joint Genome Institute"/>
            <person name="Mondo S.J."/>
            <person name="Dannebaum R.O."/>
            <person name="Kuo R.C."/>
            <person name="Labutti K."/>
            <person name="Haridas S."/>
            <person name="Kuo A."/>
            <person name="Salamov A."/>
            <person name="Ahrendt S.R."/>
            <person name="Lipzen A."/>
            <person name="Sullivan W."/>
            <person name="Andreopoulos W.B."/>
            <person name="Clum A."/>
            <person name="Lindquist E."/>
            <person name="Daum C."/>
            <person name="Ramamoorthy G.K."/>
            <person name="Gryganskyi A."/>
            <person name="Culley D."/>
            <person name="Magnuson J.K."/>
            <person name="James T.Y."/>
            <person name="O'Malley M.A."/>
            <person name="Stajich J.E."/>
            <person name="Spatafora J.W."/>
            <person name="Visel A."/>
            <person name="Grigoriev I.V."/>
        </authorList>
    </citation>
    <scope>NUCLEOTIDE SEQUENCE [LARGE SCALE GENOMIC DNA]</scope>
    <source>
        <strain evidence="4 5">JEL800</strain>
    </source>
</reference>
<feature type="compositionally biased region" description="Basic and acidic residues" evidence="2">
    <location>
        <begin position="154"/>
        <end position="172"/>
    </location>
</feature>
<dbReference type="Pfam" id="PF00098">
    <property type="entry name" value="zf-CCHC"/>
    <property type="match status" value="1"/>
</dbReference>
<dbReference type="OrthoDB" id="2185021at2759"/>
<sequence length="205" mass="23534">MQVNQETNPQNWDEKFELIANTFNMSTDQRQNWRVSNRPMPQKCFTCKEEGHRAADCPYADVVEKAIRAVKAERAGDRCELESEEIVNEINIPTETTNNNDKPLNLINDVSQFEVPIEFTCNNDSELTVETSNNGDSDVRMHTGKSTQEGTESNEERMELEIPSKESIDPLSKHSTPRFRRFIGREKKNELAPKKNSPLSLKMDQ</sequence>
<dbReference type="SUPFAM" id="SSF57756">
    <property type="entry name" value="Retrovirus zinc finger-like domains"/>
    <property type="match status" value="1"/>
</dbReference>
<keyword evidence="5" id="KW-1185">Reference proteome</keyword>
<evidence type="ECO:0000256" key="1">
    <source>
        <dbReference type="PROSITE-ProRule" id="PRU00047"/>
    </source>
</evidence>
<dbReference type="PROSITE" id="PS50158">
    <property type="entry name" value="ZF_CCHC"/>
    <property type="match status" value="1"/>
</dbReference>
<dbReference type="GO" id="GO:0008270">
    <property type="term" value="F:zinc ion binding"/>
    <property type="evidence" value="ECO:0007669"/>
    <property type="project" value="UniProtKB-KW"/>
</dbReference>
<feature type="domain" description="CCHC-type" evidence="3">
    <location>
        <begin position="43"/>
        <end position="58"/>
    </location>
</feature>
<keyword evidence="1" id="KW-0863">Zinc-finger</keyword>
<feature type="compositionally biased region" description="Polar residues" evidence="2">
    <location>
        <begin position="127"/>
        <end position="136"/>
    </location>
</feature>
<dbReference type="InterPro" id="IPR001878">
    <property type="entry name" value="Znf_CCHC"/>
</dbReference>
<evidence type="ECO:0000313" key="4">
    <source>
        <dbReference type="EMBL" id="ORY19922.1"/>
    </source>
</evidence>
<organism evidence="4 5">
    <name type="scientific">Rhizoclosmatium globosum</name>
    <dbReference type="NCBI Taxonomy" id="329046"/>
    <lineage>
        <taxon>Eukaryota</taxon>
        <taxon>Fungi</taxon>
        <taxon>Fungi incertae sedis</taxon>
        <taxon>Chytridiomycota</taxon>
        <taxon>Chytridiomycota incertae sedis</taxon>
        <taxon>Chytridiomycetes</taxon>
        <taxon>Chytridiales</taxon>
        <taxon>Chytriomycetaceae</taxon>
        <taxon>Rhizoclosmatium</taxon>
    </lineage>
</organism>
<feature type="compositionally biased region" description="Basic and acidic residues" evidence="2">
    <location>
        <begin position="183"/>
        <end position="193"/>
    </location>
</feature>
<name>A0A1Y2ABN5_9FUNG</name>
<protein>
    <recommendedName>
        <fullName evidence="3">CCHC-type domain-containing protein</fullName>
    </recommendedName>
</protein>
<accession>A0A1Y2ABN5</accession>
<evidence type="ECO:0000259" key="3">
    <source>
        <dbReference type="PROSITE" id="PS50158"/>
    </source>
</evidence>
<keyword evidence="1" id="KW-0862">Zinc</keyword>
<evidence type="ECO:0000313" key="5">
    <source>
        <dbReference type="Proteomes" id="UP000193642"/>
    </source>
</evidence>
<dbReference type="AlphaFoldDB" id="A0A1Y2ABN5"/>
<proteinExistence type="predicted"/>
<dbReference type="Proteomes" id="UP000193642">
    <property type="component" value="Unassembled WGS sequence"/>
</dbReference>
<gene>
    <name evidence="4" type="ORF">BCR33DRAFT_730693</name>
</gene>
<evidence type="ECO:0000256" key="2">
    <source>
        <dbReference type="SAM" id="MobiDB-lite"/>
    </source>
</evidence>
<dbReference type="SMART" id="SM00343">
    <property type="entry name" value="ZnF_C2HC"/>
    <property type="match status" value="1"/>
</dbReference>
<dbReference type="GO" id="GO:0003676">
    <property type="term" value="F:nucleic acid binding"/>
    <property type="evidence" value="ECO:0007669"/>
    <property type="project" value="InterPro"/>
</dbReference>
<keyword evidence="1" id="KW-0479">Metal-binding</keyword>
<dbReference type="InterPro" id="IPR036875">
    <property type="entry name" value="Znf_CCHC_sf"/>
</dbReference>
<dbReference type="EMBL" id="MCGO01000264">
    <property type="protein sequence ID" value="ORY19922.1"/>
    <property type="molecule type" value="Genomic_DNA"/>
</dbReference>
<comment type="caution">
    <text evidence="4">The sequence shown here is derived from an EMBL/GenBank/DDBJ whole genome shotgun (WGS) entry which is preliminary data.</text>
</comment>